<proteinExistence type="predicted"/>
<dbReference type="AlphaFoldDB" id="A0A0A7ELZ2"/>
<sequence>MDLLIFSVSSLLQLYTDSVHDHFTDIYGAEMKTKTVQYQGHNISYSYHLWKLKSDSVCANKKQDFTNYSSCTVSAQSLFNDICQHLEMNPKQGWRYTKTKNMYCNASLNYKPVIAQVSFSTGQDNKELEKACSTAILRYMQTNHDKDKNIRDEVCAKAKKSR</sequence>
<keyword evidence="2" id="KW-1185">Reference proteome</keyword>
<evidence type="ECO:0000313" key="1">
    <source>
        <dbReference type="EMBL" id="AIY67081.1"/>
    </source>
</evidence>
<dbReference type="STRING" id="1348114.OM33_18580"/>
<dbReference type="KEGG" id="pseo:OM33_18580"/>
<protein>
    <submittedName>
        <fullName evidence="1">Uncharacterized protein</fullName>
    </submittedName>
</protein>
<reference evidence="1 2" key="1">
    <citation type="submission" date="2014-11" db="EMBL/GenBank/DDBJ databases">
        <title>Complete Genome Sequence of Pseudoalteromonas sp. Strain OCN003 Isolated from Kaneohe Bay, Oahu, Hawaii.</title>
        <authorList>
            <person name="Beurmann S."/>
            <person name="Videau P."/>
            <person name="Ushijima B."/>
            <person name="Smith A.M."/>
            <person name="Aeby G.S."/>
            <person name="Callahan S.M."/>
            <person name="Belcaid M."/>
        </authorList>
    </citation>
    <scope>NUCLEOTIDE SEQUENCE [LARGE SCALE GENOMIC DNA]</scope>
    <source>
        <strain evidence="1 2">OCN003</strain>
    </source>
</reference>
<dbReference type="Proteomes" id="UP000030341">
    <property type="component" value="Chromosome 2"/>
</dbReference>
<dbReference type="EMBL" id="CP009889">
    <property type="protein sequence ID" value="AIY67081.1"/>
    <property type="molecule type" value="Genomic_DNA"/>
</dbReference>
<dbReference type="OrthoDB" id="6120156at2"/>
<organism evidence="1 2">
    <name type="scientific">Pseudoalteromonas piratica</name>
    <dbReference type="NCBI Taxonomy" id="1348114"/>
    <lineage>
        <taxon>Bacteria</taxon>
        <taxon>Pseudomonadati</taxon>
        <taxon>Pseudomonadota</taxon>
        <taxon>Gammaproteobacteria</taxon>
        <taxon>Alteromonadales</taxon>
        <taxon>Pseudoalteromonadaceae</taxon>
        <taxon>Pseudoalteromonas</taxon>
    </lineage>
</organism>
<dbReference type="HOGENOM" id="CLU_1659306_0_0_6"/>
<name>A0A0A7ELZ2_9GAMM</name>
<evidence type="ECO:0000313" key="2">
    <source>
        <dbReference type="Proteomes" id="UP000030341"/>
    </source>
</evidence>
<gene>
    <name evidence="1" type="ORF">OM33_18580</name>
</gene>
<dbReference type="eggNOG" id="ENOG5032RV9">
    <property type="taxonomic scope" value="Bacteria"/>
</dbReference>
<dbReference type="RefSeq" id="WP_040135846.1">
    <property type="nucleotide sequence ID" value="NZ_CP009889.1"/>
</dbReference>
<accession>A0A0A7ELZ2</accession>